<reference evidence="1 2" key="1">
    <citation type="journal article" date="2016" name="Sci. Rep.">
        <title>The Dendrobium catenatum Lindl. genome sequence provides insights into polysaccharide synthase, floral development and adaptive evolution.</title>
        <authorList>
            <person name="Zhang G.Q."/>
            <person name="Xu Q."/>
            <person name="Bian C."/>
            <person name="Tsai W.C."/>
            <person name="Yeh C.M."/>
            <person name="Liu K.W."/>
            <person name="Yoshida K."/>
            <person name="Zhang L.S."/>
            <person name="Chang S.B."/>
            <person name="Chen F."/>
            <person name="Shi Y."/>
            <person name="Su Y.Y."/>
            <person name="Zhang Y.Q."/>
            <person name="Chen L.J."/>
            <person name="Yin Y."/>
            <person name="Lin M."/>
            <person name="Huang H."/>
            <person name="Deng H."/>
            <person name="Wang Z.W."/>
            <person name="Zhu S.L."/>
            <person name="Zhao X."/>
            <person name="Deng C."/>
            <person name="Niu S.C."/>
            <person name="Huang J."/>
            <person name="Wang M."/>
            <person name="Liu G.H."/>
            <person name="Yang H.J."/>
            <person name="Xiao X.J."/>
            <person name="Hsiao Y.Y."/>
            <person name="Wu W.L."/>
            <person name="Chen Y.Y."/>
            <person name="Mitsuda N."/>
            <person name="Ohme-Takagi M."/>
            <person name="Luo Y.B."/>
            <person name="Van de Peer Y."/>
            <person name="Liu Z.J."/>
        </authorList>
    </citation>
    <scope>NUCLEOTIDE SEQUENCE [LARGE SCALE GENOMIC DNA]</scope>
    <source>
        <tissue evidence="1">The whole plant</tissue>
    </source>
</reference>
<name>A0A2I0WCS5_9ASPA</name>
<keyword evidence="2" id="KW-1185">Reference proteome</keyword>
<dbReference type="Proteomes" id="UP000233837">
    <property type="component" value="Unassembled WGS sequence"/>
</dbReference>
<dbReference type="EMBL" id="KZ502744">
    <property type="protein sequence ID" value="PKU73460.1"/>
    <property type="molecule type" value="Genomic_DNA"/>
</dbReference>
<accession>A0A2I0WCS5</accession>
<sequence length="95" mass="10563">MSPNVIVKDPFADVPISILSNDALRTYLVALKDPFVNHSDCLDESFSSPGVSGGEDLDGTDDHFNEMFNLKVCNLVKNVLSIEGGKRRRCKHKRK</sequence>
<dbReference type="AlphaFoldDB" id="A0A2I0WCS5"/>
<organism evidence="1 2">
    <name type="scientific">Dendrobium catenatum</name>
    <dbReference type="NCBI Taxonomy" id="906689"/>
    <lineage>
        <taxon>Eukaryota</taxon>
        <taxon>Viridiplantae</taxon>
        <taxon>Streptophyta</taxon>
        <taxon>Embryophyta</taxon>
        <taxon>Tracheophyta</taxon>
        <taxon>Spermatophyta</taxon>
        <taxon>Magnoliopsida</taxon>
        <taxon>Liliopsida</taxon>
        <taxon>Asparagales</taxon>
        <taxon>Orchidaceae</taxon>
        <taxon>Epidendroideae</taxon>
        <taxon>Malaxideae</taxon>
        <taxon>Dendrobiinae</taxon>
        <taxon>Dendrobium</taxon>
    </lineage>
</organism>
<evidence type="ECO:0000313" key="1">
    <source>
        <dbReference type="EMBL" id="PKU73460.1"/>
    </source>
</evidence>
<evidence type="ECO:0000313" key="2">
    <source>
        <dbReference type="Proteomes" id="UP000233837"/>
    </source>
</evidence>
<reference evidence="1 2" key="2">
    <citation type="journal article" date="2017" name="Nature">
        <title>The Apostasia genome and the evolution of orchids.</title>
        <authorList>
            <person name="Zhang G.Q."/>
            <person name="Liu K.W."/>
            <person name="Li Z."/>
            <person name="Lohaus R."/>
            <person name="Hsiao Y.Y."/>
            <person name="Niu S.C."/>
            <person name="Wang J.Y."/>
            <person name="Lin Y.C."/>
            <person name="Xu Q."/>
            <person name="Chen L.J."/>
            <person name="Yoshida K."/>
            <person name="Fujiwara S."/>
            <person name="Wang Z.W."/>
            <person name="Zhang Y.Q."/>
            <person name="Mitsuda N."/>
            <person name="Wang M."/>
            <person name="Liu G.H."/>
            <person name="Pecoraro L."/>
            <person name="Huang H.X."/>
            <person name="Xiao X.J."/>
            <person name="Lin M."/>
            <person name="Wu X.Y."/>
            <person name="Wu W.L."/>
            <person name="Chen Y.Y."/>
            <person name="Chang S.B."/>
            <person name="Sakamoto S."/>
            <person name="Ohme-Takagi M."/>
            <person name="Yagi M."/>
            <person name="Zeng S.J."/>
            <person name="Shen C.Y."/>
            <person name="Yeh C.M."/>
            <person name="Luo Y.B."/>
            <person name="Tsai W.C."/>
            <person name="Van de Peer Y."/>
            <person name="Liu Z.J."/>
        </authorList>
    </citation>
    <scope>NUCLEOTIDE SEQUENCE [LARGE SCALE GENOMIC DNA]</scope>
    <source>
        <tissue evidence="1">The whole plant</tissue>
    </source>
</reference>
<protein>
    <submittedName>
        <fullName evidence="1">Uncharacterized protein</fullName>
    </submittedName>
</protein>
<proteinExistence type="predicted"/>
<gene>
    <name evidence="1" type="ORF">MA16_Dca013917</name>
</gene>